<protein>
    <submittedName>
        <fullName evidence="3">Uncharacterized protein</fullName>
    </submittedName>
</protein>
<evidence type="ECO:0000313" key="4">
    <source>
        <dbReference type="Proteomes" id="UP000241167"/>
    </source>
</evidence>
<keyword evidence="2" id="KW-0812">Transmembrane</keyword>
<organism evidence="3 4">
    <name type="scientific">Allosphingosinicella deserti</name>
    <dbReference type="NCBI Taxonomy" id="2116704"/>
    <lineage>
        <taxon>Bacteria</taxon>
        <taxon>Pseudomonadati</taxon>
        <taxon>Pseudomonadota</taxon>
        <taxon>Alphaproteobacteria</taxon>
        <taxon>Sphingomonadales</taxon>
        <taxon>Sphingomonadaceae</taxon>
        <taxon>Allosphingosinicella</taxon>
    </lineage>
</organism>
<sequence length="119" mass="12481">MKRLAYSLFILIAALPTLVPMAAVGLAIQGIVLTARGSVVGAIFCLAAAVYLALVMFAPTSAVPGARTYRALCDAERERGRATQLMRDLTSGKRGVPGALEARRTPGDPGDPAERDLRG</sequence>
<dbReference type="RefSeq" id="WP_106512634.1">
    <property type="nucleotide sequence ID" value="NZ_PXYI01000003.1"/>
</dbReference>
<evidence type="ECO:0000256" key="2">
    <source>
        <dbReference type="SAM" id="Phobius"/>
    </source>
</evidence>
<dbReference type="AlphaFoldDB" id="A0A2P7QR92"/>
<keyword evidence="2" id="KW-1133">Transmembrane helix</keyword>
<accession>A0A2P7QR92</accession>
<comment type="caution">
    <text evidence="3">The sequence shown here is derived from an EMBL/GenBank/DDBJ whole genome shotgun (WGS) entry which is preliminary data.</text>
</comment>
<keyword evidence="2" id="KW-0472">Membrane</keyword>
<proteinExistence type="predicted"/>
<name>A0A2P7QR92_9SPHN</name>
<feature type="compositionally biased region" description="Basic and acidic residues" evidence="1">
    <location>
        <begin position="101"/>
        <end position="119"/>
    </location>
</feature>
<dbReference type="Proteomes" id="UP000241167">
    <property type="component" value="Unassembled WGS sequence"/>
</dbReference>
<evidence type="ECO:0000313" key="3">
    <source>
        <dbReference type="EMBL" id="PSJ40481.1"/>
    </source>
</evidence>
<reference evidence="3 4" key="1">
    <citation type="submission" date="2018-03" db="EMBL/GenBank/DDBJ databases">
        <title>The draft genome of Sphingosinicella sp. GL-C-18.</title>
        <authorList>
            <person name="Liu L."/>
            <person name="Li L."/>
            <person name="Liang L."/>
            <person name="Zhang X."/>
            <person name="Wang T."/>
        </authorList>
    </citation>
    <scope>NUCLEOTIDE SEQUENCE [LARGE SCALE GENOMIC DNA]</scope>
    <source>
        <strain evidence="3 4">GL-C-18</strain>
    </source>
</reference>
<dbReference type="EMBL" id="PXYI01000003">
    <property type="protein sequence ID" value="PSJ40481.1"/>
    <property type="molecule type" value="Genomic_DNA"/>
</dbReference>
<feature type="transmembrane region" description="Helical" evidence="2">
    <location>
        <begin position="37"/>
        <end position="58"/>
    </location>
</feature>
<gene>
    <name evidence="3" type="ORF">C7I55_09090</name>
</gene>
<evidence type="ECO:0000256" key="1">
    <source>
        <dbReference type="SAM" id="MobiDB-lite"/>
    </source>
</evidence>
<keyword evidence="4" id="KW-1185">Reference proteome</keyword>
<feature type="region of interest" description="Disordered" evidence="1">
    <location>
        <begin position="84"/>
        <end position="119"/>
    </location>
</feature>